<keyword evidence="2" id="KW-1185">Reference proteome</keyword>
<dbReference type="Proteomes" id="UP000790377">
    <property type="component" value="Unassembled WGS sequence"/>
</dbReference>
<gene>
    <name evidence="1" type="ORF">BJ138DRAFT_755199</name>
</gene>
<comment type="caution">
    <text evidence="1">The sequence shown here is derived from an EMBL/GenBank/DDBJ whole genome shotgun (WGS) entry which is preliminary data.</text>
</comment>
<sequence>MVAKTLKEAVTQYRGLQPKFKSLGQTLNQILSELVSLPEYEPAPIVSSRAKTVASFAGKIARKKYDDPCTAMTDLCGARVVAHTMDQVTAVCSFIRDHFEILEDQDVSTRSGPTNFSYRSHHFTVAFRPHSKRTKIFSSLMFNVDIPDTALELEGLCRAEIQVRTFGAHAWAELNHDLTYKSDAATPAQWEREMGAVAASLELVDAAFSRICHGLEEYAHGFTYKSNAAGLAELAPLQQLFLYVNGIELARESPEAKTARAAATDKVETDGYVITLDKNTFVVALRIAKLSNALGEWDQTIKYLSFFRRMIFRHHPTFLCELGIALCGKNAATHTDFNTGLGFLEEAVYTPGQRDIHLRLSLIAALKKKRDVKAAVQLQIAFETSPSDPAVLYEYLQWLVSSKAPLRADEPKVGELEEGADKELKAELQKLKVQGFAQKKEAFDAIIKSLLPTIQAAIQRCGDQISAGVNFPLTHIRRHYFNVIIGRLEHQEEDIAMLLAFCFETRDRAIITTSNDVLVELEKYAVETAQAEPTAFYLQSTLDGASHNPAPDVLSAYLRFLILSKVIRLDALPPKAATTKKEEVANLDPIITPLGPSIKAAIEKCTAIIEAKEELDYVYLRRCFLRVLIGDDAFEEDYKALVGLRKTETIGFLRELLETLEKLAIKKSALDLNIKKVLAALKSN</sequence>
<proteinExistence type="predicted"/>
<evidence type="ECO:0000313" key="1">
    <source>
        <dbReference type="EMBL" id="KAH7912625.1"/>
    </source>
</evidence>
<accession>A0ACB8AHA4</accession>
<protein>
    <submittedName>
        <fullName evidence="1">Uncharacterized protein</fullName>
    </submittedName>
</protein>
<organism evidence="1 2">
    <name type="scientific">Hygrophoropsis aurantiaca</name>
    <dbReference type="NCBI Taxonomy" id="72124"/>
    <lineage>
        <taxon>Eukaryota</taxon>
        <taxon>Fungi</taxon>
        <taxon>Dikarya</taxon>
        <taxon>Basidiomycota</taxon>
        <taxon>Agaricomycotina</taxon>
        <taxon>Agaricomycetes</taxon>
        <taxon>Agaricomycetidae</taxon>
        <taxon>Boletales</taxon>
        <taxon>Coniophorineae</taxon>
        <taxon>Hygrophoropsidaceae</taxon>
        <taxon>Hygrophoropsis</taxon>
    </lineage>
</organism>
<reference evidence="1" key="1">
    <citation type="journal article" date="2021" name="New Phytol.">
        <title>Evolutionary innovations through gain and loss of genes in the ectomycorrhizal Boletales.</title>
        <authorList>
            <person name="Wu G."/>
            <person name="Miyauchi S."/>
            <person name="Morin E."/>
            <person name="Kuo A."/>
            <person name="Drula E."/>
            <person name="Varga T."/>
            <person name="Kohler A."/>
            <person name="Feng B."/>
            <person name="Cao Y."/>
            <person name="Lipzen A."/>
            <person name="Daum C."/>
            <person name="Hundley H."/>
            <person name="Pangilinan J."/>
            <person name="Johnson J."/>
            <person name="Barry K."/>
            <person name="LaButti K."/>
            <person name="Ng V."/>
            <person name="Ahrendt S."/>
            <person name="Min B."/>
            <person name="Choi I.G."/>
            <person name="Park H."/>
            <person name="Plett J.M."/>
            <person name="Magnuson J."/>
            <person name="Spatafora J.W."/>
            <person name="Nagy L.G."/>
            <person name="Henrissat B."/>
            <person name="Grigoriev I.V."/>
            <person name="Yang Z.L."/>
            <person name="Xu J."/>
            <person name="Martin F.M."/>
        </authorList>
    </citation>
    <scope>NUCLEOTIDE SEQUENCE</scope>
    <source>
        <strain evidence="1">ATCC 28755</strain>
    </source>
</reference>
<name>A0ACB8AHA4_9AGAM</name>
<evidence type="ECO:0000313" key="2">
    <source>
        <dbReference type="Proteomes" id="UP000790377"/>
    </source>
</evidence>
<dbReference type="EMBL" id="MU267647">
    <property type="protein sequence ID" value="KAH7912625.1"/>
    <property type="molecule type" value="Genomic_DNA"/>
</dbReference>